<gene>
    <name evidence="2" type="ORF">J0X15_11685</name>
</gene>
<evidence type="ECO:0000256" key="1">
    <source>
        <dbReference type="SAM" id="Phobius"/>
    </source>
</evidence>
<keyword evidence="1" id="KW-0812">Transmembrane</keyword>
<dbReference type="RefSeq" id="WP_206940847.1">
    <property type="nucleotide sequence ID" value="NZ_JAFLNF010000004.1"/>
</dbReference>
<organism evidence="2 3">
    <name type="scientific">Roseibium limicola</name>
    <dbReference type="NCBI Taxonomy" id="2816037"/>
    <lineage>
        <taxon>Bacteria</taxon>
        <taxon>Pseudomonadati</taxon>
        <taxon>Pseudomonadota</taxon>
        <taxon>Alphaproteobacteria</taxon>
        <taxon>Hyphomicrobiales</taxon>
        <taxon>Stappiaceae</taxon>
        <taxon>Roseibium</taxon>
    </lineage>
</organism>
<protein>
    <submittedName>
        <fullName evidence="2">Uncharacterized protein</fullName>
    </submittedName>
</protein>
<keyword evidence="1" id="KW-1133">Transmembrane helix</keyword>
<keyword evidence="3" id="KW-1185">Reference proteome</keyword>
<dbReference type="AlphaFoldDB" id="A0A939EP03"/>
<sequence>MELDIVRPLDLVPLLNAAASFTAGVALVAFAMISSYFNQREYLKNHPSNSEIENFLSGEVEIPERIADFNRSAAAWWRRLGVGALVLSFIAFCIGSGLVIQSFREILSID</sequence>
<evidence type="ECO:0000313" key="3">
    <source>
        <dbReference type="Proteomes" id="UP000664779"/>
    </source>
</evidence>
<reference evidence="2" key="1">
    <citation type="submission" date="2021-03" db="EMBL/GenBank/DDBJ databases">
        <title>Roseibium sp. CAU 1637 isolated from Incheon.</title>
        <authorList>
            <person name="Kim W."/>
        </authorList>
    </citation>
    <scope>NUCLEOTIDE SEQUENCE</scope>
    <source>
        <strain evidence="2">CAU 1637</strain>
    </source>
</reference>
<accession>A0A939EP03</accession>
<comment type="caution">
    <text evidence="2">The sequence shown here is derived from an EMBL/GenBank/DDBJ whole genome shotgun (WGS) entry which is preliminary data.</text>
</comment>
<feature type="transmembrane region" description="Helical" evidence="1">
    <location>
        <begin position="12"/>
        <end position="37"/>
    </location>
</feature>
<feature type="transmembrane region" description="Helical" evidence="1">
    <location>
        <begin position="80"/>
        <end position="100"/>
    </location>
</feature>
<evidence type="ECO:0000313" key="2">
    <source>
        <dbReference type="EMBL" id="MBO0345883.1"/>
    </source>
</evidence>
<dbReference type="EMBL" id="JAFLNF010000004">
    <property type="protein sequence ID" value="MBO0345883.1"/>
    <property type="molecule type" value="Genomic_DNA"/>
</dbReference>
<keyword evidence="1" id="KW-0472">Membrane</keyword>
<proteinExistence type="predicted"/>
<dbReference type="Proteomes" id="UP000664779">
    <property type="component" value="Unassembled WGS sequence"/>
</dbReference>
<name>A0A939EP03_9HYPH</name>